<feature type="domain" description="Glycoside hydrolase family 20 catalytic" evidence="7">
    <location>
        <begin position="152"/>
        <end position="506"/>
    </location>
</feature>
<gene>
    <name evidence="11" type="ORF">SAMN04487894_105160</name>
</gene>
<protein>
    <recommendedName>
        <fullName evidence="3">beta-N-acetylhexosaminidase</fullName>
        <ecNumber evidence="3">3.2.1.52</ecNumber>
    </recommendedName>
</protein>
<keyword evidence="5" id="KW-0326">Glycosidase</keyword>
<dbReference type="SUPFAM" id="SSF55545">
    <property type="entry name" value="beta-N-acetylhexosaminidase-like domain"/>
    <property type="match status" value="1"/>
</dbReference>
<evidence type="ECO:0000313" key="11">
    <source>
        <dbReference type="EMBL" id="SDD00038.1"/>
    </source>
</evidence>
<comment type="similarity">
    <text evidence="2">Belongs to the glycosyl hydrolase 20 family.</text>
</comment>
<dbReference type="Gene3D" id="3.20.20.80">
    <property type="entry name" value="Glycosidases"/>
    <property type="match status" value="1"/>
</dbReference>
<dbReference type="Pfam" id="PF00728">
    <property type="entry name" value="Glyco_hydro_20"/>
    <property type="match status" value="1"/>
</dbReference>
<dbReference type="Proteomes" id="UP000198757">
    <property type="component" value="Unassembled WGS sequence"/>
</dbReference>
<dbReference type="GO" id="GO:0005975">
    <property type="term" value="P:carbohydrate metabolic process"/>
    <property type="evidence" value="ECO:0007669"/>
    <property type="project" value="InterPro"/>
</dbReference>
<keyword evidence="4" id="KW-0378">Hydrolase</keyword>
<dbReference type="InterPro" id="IPR029018">
    <property type="entry name" value="Hex-like_dom2"/>
</dbReference>
<feature type="domain" description="F5/8 type C" evidence="8">
    <location>
        <begin position="630"/>
        <end position="746"/>
    </location>
</feature>
<evidence type="ECO:0000259" key="10">
    <source>
        <dbReference type="Pfam" id="PF13290"/>
    </source>
</evidence>
<feature type="domain" description="GH29D-like beta-sandwich" evidence="10">
    <location>
        <begin position="553"/>
        <end position="595"/>
    </location>
</feature>
<dbReference type="InterPro" id="IPR017853">
    <property type="entry name" value="GH"/>
</dbReference>
<dbReference type="Pfam" id="PF02838">
    <property type="entry name" value="Glyco_hydro_20b"/>
    <property type="match status" value="1"/>
</dbReference>
<evidence type="ECO:0000259" key="7">
    <source>
        <dbReference type="Pfam" id="PF00728"/>
    </source>
</evidence>
<dbReference type="PRINTS" id="PR00738">
    <property type="entry name" value="GLHYDRLASE20"/>
</dbReference>
<dbReference type="Gene3D" id="3.30.379.10">
    <property type="entry name" value="Chitobiase/beta-hexosaminidase domain 2-like"/>
    <property type="match status" value="1"/>
</dbReference>
<proteinExistence type="inferred from homology"/>
<dbReference type="InterPro" id="IPR015882">
    <property type="entry name" value="HEX_bac_N"/>
</dbReference>
<evidence type="ECO:0000256" key="3">
    <source>
        <dbReference type="ARBA" id="ARBA00012663"/>
    </source>
</evidence>
<feature type="active site" description="Proton donor" evidence="6">
    <location>
        <position position="337"/>
    </location>
</feature>
<dbReference type="Pfam" id="PF00754">
    <property type="entry name" value="F5_F8_type_C"/>
    <property type="match status" value="1"/>
</dbReference>
<dbReference type="GO" id="GO:0016020">
    <property type="term" value="C:membrane"/>
    <property type="evidence" value="ECO:0007669"/>
    <property type="project" value="TreeGrafter"/>
</dbReference>
<dbReference type="RefSeq" id="WP_090390140.1">
    <property type="nucleotide sequence ID" value="NZ_FMZO01000005.1"/>
</dbReference>
<evidence type="ECO:0000256" key="2">
    <source>
        <dbReference type="ARBA" id="ARBA00006285"/>
    </source>
</evidence>
<accession>A0A1G6R672</accession>
<evidence type="ECO:0000256" key="1">
    <source>
        <dbReference type="ARBA" id="ARBA00001231"/>
    </source>
</evidence>
<dbReference type="InterPro" id="IPR008979">
    <property type="entry name" value="Galactose-bd-like_sf"/>
</dbReference>
<evidence type="ECO:0000256" key="4">
    <source>
        <dbReference type="ARBA" id="ARBA00022801"/>
    </source>
</evidence>
<dbReference type="SUPFAM" id="SSF51445">
    <property type="entry name" value="(Trans)glycosidases"/>
    <property type="match status" value="1"/>
</dbReference>
<dbReference type="InterPro" id="IPR015883">
    <property type="entry name" value="Glyco_hydro_20_cat"/>
</dbReference>
<reference evidence="12" key="1">
    <citation type="submission" date="2016-10" db="EMBL/GenBank/DDBJ databases">
        <authorList>
            <person name="Varghese N."/>
            <person name="Submissions S."/>
        </authorList>
    </citation>
    <scope>NUCLEOTIDE SEQUENCE [LARGE SCALE GENOMIC DNA]</scope>
    <source>
        <strain evidence="12">DSM 25811 / CCM 8410 / LMG 26954 / E90</strain>
    </source>
</reference>
<dbReference type="AlphaFoldDB" id="A0A1G6R672"/>
<dbReference type="GO" id="GO:0004563">
    <property type="term" value="F:beta-N-acetylhexosaminidase activity"/>
    <property type="evidence" value="ECO:0007669"/>
    <property type="project" value="UniProtKB-EC"/>
</dbReference>
<comment type="catalytic activity">
    <reaction evidence="1">
        <text>Hydrolysis of terminal non-reducing N-acetyl-D-hexosamine residues in N-acetyl-beta-D-hexosaminides.</text>
        <dbReference type="EC" id="3.2.1.52"/>
    </reaction>
</comment>
<evidence type="ECO:0000259" key="8">
    <source>
        <dbReference type="Pfam" id="PF00754"/>
    </source>
</evidence>
<evidence type="ECO:0000256" key="6">
    <source>
        <dbReference type="PIRSR" id="PIRSR625705-1"/>
    </source>
</evidence>
<feature type="domain" description="Beta-hexosaminidase bacterial type N-terminal" evidence="9">
    <location>
        <begin position="23"/>
        <end position="149"/>
    </location>
</feature>
<dbReference type="InterPro" id="IPR000421">
    <property type="entry name" value="FA58C"/>
</dbReference>
<organism evidence="11 12">
    <name type="scientific">Niabella drilacis (strain DSM 25811 / CCM 8410 / CCUG 62505 / LMG 26954 / E90)</name>
    <dbReference type="NCBI Taxonomy" id="1285928"/>
    <lineage>
        <taxon>Bacteria</taxon>
        <taxon>Pseudomonadati</taxon>
        <taxon>Bacteroidota</taxon>
        <taxon>Chitinophagia</taxon>
        <taxon>Chitinophagales</taxon>
        <taxon>Chitinophagaceae</taxon>
        <taxon>Niabella</taxon>
    </lineage>
</organism>
<dbReference type="OrthoDB" id="726159at2"/>
<dbReference type="STRING" id="1285928.SAMN04487894_105160"/>
<dbReference type="CDD" id="cd06563">
    <property type="entry name" value="GH20_chitobiase-like"/>
    <property type="match status" value="1"/>
</dbReference>
<dbReference type="InterPro" id="IPR059177">
    <property type="entry name" value="GH29D-like_dom"/>
</dbReference>
<dbReference type="PANTHER" id="PTHR22600">
    <property type="entry name" value="BETA-HEXOSAMINIDASE"/>
    <property type="match status" value="1"/>
</dbReference>
<keyword evidence="12" id="KW-1185">Reference proteome</keyword>
<dbReference type="Pfam" id="PF13290">
    <property type="entry name" value="CHB_HEX_C_1"/>
    <property type="match status" value="1"/>
</dbReference>
<evidence type="ECO:0000259" key="9">
    <source>
        <dbReference type="Pfam" id="PF02838"/>
    </source>
</evidence>
<dbReference type="InterPro" id="IPR025705">
    <property type="entry name" value="Beta_hexosaminidase_sua/sub"/>
</dbReference>
<dbReference type="EC" id="3.2.1.52" evidence="3"/>
<evidence type="ECO:0000256" key="5">
    <source>
        <dbReference type="ARBA" id="ARBA00023295"/>
    </source>
</evidence>
<dbReference type="PANTHER" id="PTHR22600:SF57">
    <property type="entry name" value="BETA-N-ACETYLHEXOSAMINIDASE"/>
    <property type="match status" value="1"/>
</dbReference>
<name>A0A1G6R672_NIADE</name>
<dbReference type="GO" id="GO:0030203">
    <property type="term" value="P:glycosaminoglycan metabolic process"/>
    <property type="evidence" value="ECO:0007669"/>
    <property type="project" value="TreeGrafter"/>
</dbReference>
<sequence length="771" mass="86483">MRSGLLTGFLLWTFFLNAQPPVHIIPQPVRLQLQDGAFLLDKNVQVQASAAGREVSGIISYFTGAVKQVSGYALPVKAAAVGKSIHFSIGSTEGVGEEGYVLSVTPTRIAIRASKPAGLFYAVQSLLQTLPAVRTNQVIRIPCMEISDYPRFKWRGMMLDVSRHFFSPELVKQFIDLLAAYKMNRFHWHLADGAGWRIEIKKYPKLTGLAAWRVDDWGKAWDWSQVRFNADRNKATYGGYYTQEQIKEIVAYAAARQITVVPEIEMPGHSEAAMAAYPEYSCLPHKHTFNEPGDFYGRDVHPNYCAGNDSAFVFLQNILEEVMALFPSRYIHVGGDEVDKTSWKQCERCQRRMKTEGLKNEEELQSYFIHRMEKFLVAHNRKLIGWDEILEGGLAPQATVMSWRGESGGIKAAQMNHDVVMSPTGPLYFDYYQGDPETEPLAFGGFNTLKRVYSYEPIPAELNSEQAKHVLGAQANLWTEQIASYEHVLYMILPRMPALAEVLWSTKQSRNWKDFNQRLQPHLVGFEQRGLHYSKGNFKVDIKPQVVDGRLLVKLETENEDGTIYYTTDGTDPGTGSLRYENPFEVKGAMTVKAALAINNSMIRGRPAQQAFTLNKATGRPLQYATPYSKYYPANGPSTLVDGIRGTTDAGKQWHAFNGSDMVATVDLGQAATAGSITLGCLQSYGQWIFFPQWVKFEVSADGKQFTELATVSNTVPVADKAPQTKDFTTRFDPRSFRYVRITAKNLGQCPKGHPGEGQAAWLFCDEIVVE</sequence>
<dbReference type="EMBL" id="FMZO01000005">
    <property type="protein sequence ID" value="SDD00038.1"/>
    <property type="molecule type" value="Genomic_DNA"/>
</dbReference>
<dbReference type="SUPFAM" id="SSF49785">
    <property type="entry name" value="Galactose-binding domain-like"/>
    <property type="match status" value="1"/>
</dbReference>
<evidence type="ECO:0000313" key="12">
    <source>
        <dbReference type="Proteomes" id="UP000198757"/>
    </source>
</evidence>
<dbReference type="Gene3D" id="2.60.120.260">
    <property type="entry name" value="Galactose-binding domain-like"/>
    <property type="match status" value="1"/>
</dbReference>